<name>A0A343JA74_9CLOT</name>
<proteinExistence type="predicted"/>
<keyword evidence="2" id="KW-1185">Reference proteome</keyword>
<evidence type="ECO:0000313" key="1">
    <source>
        <dbReference type="EMBL" id="ASW42432.1"/>
    </source>
</evidence>
<protein>
    <recommendedName>
        <fullName evidence="3">Replication initiator A N-terminal domain-containing protein</fullName>
    </recommendedName>
</protein>
<dbReference type="KEGG" id="cia:BEN51_02720"/>
<reference evidence="1 2" key="1">
    <citation type="submission" date="2016-08" db="EMBL/GenBank/DDBJ databases">
        <title>Complete Genome Sequence Of The Indigo Reducing Clostridium isatidis DSM15098.</title>
        <authorList>
            <person name="Little G.T."/>
            <person name="Minton N.P."/>
        </authorList>
    </citation>
    <scope>NUCLEOTIDE SEQUENCE [LARGE SCALE GENOMIC DNA]</scope>
    <source>
        <strain evidence="1 2">DSM 15098</strain>
    </source>
</reference>
<evidence type="ECO:0008006" key="3">
    <source>
        <dbReference type="Google" id="ProtNLM"/>
    </source>
</evidence>
<accession>A0A343JA74</accession>
<dbReference type="OrthoDB" id="1258529at2"/>
<dbReference type="AlphaFoldDB" id="A0A343JA74"/>
<evidence type="ECO:0000313" key="2">
    <source>
        <dbReference type="Proteomes" id="UP000264883"/>
    </source>
</evidence>
<dbReference type="RefSeq" id="WP_119864565.1">
    <property type="nucleotide sequence ID" value="NZ_CP016786.1"/>
</dbReference>
<dbReference type="EMBL" id="CP016786">
    <property type="protein sequence ID" value="ASW42432.1"/>
    <property type="molecule type" value="Genomic_DNA"/>
</dbReference>
<gene>
    <name evidence="1" type="ORF">BEN51_02720</name>
</gene>
<dbReference type="Proteomes" id="UP000264883">
    <property type="component" value="Chromosome"/>
</dbReference>
<organism evidence="1 2">
    <name type="scientific">Clostridium isatidis</name>
    <dbReference type="NCBI Taxonomy" id="182773"/>
    <lineage>
        <taxon>Bacteria</taxon>
        <taxon>Bacillati</taxon>
        <taxon>Bacillota</taxon>
        <taxon>Clostridia</taxon>
        <taxon>Eubacteriales</taxon>
        <taxon>Clostridiaceae</taxon>
        <taxon>Clostridium</taxon>
    </lineage>
</organism>
<sequence>MQYSFLGFSTLKMRELNLDVKDMIILRYFVDFKDSGKMLFEIVNGRKYYWINYKTMEEEMPHLELGKKAIMKRMHKLRDMRILDHYTKKEGGTFSYFALGPKYYELINKVNNYEKTKEEKLKEKQLKELNEMKTDCTDKQGIIKYSQA</sequence>